<evidence type="ECO:0000313" key="1">
    <source>
        <dbReference type="EMBL" id="KAA8542632.1"/>
    </source>
</evidence>
<proteinExistence type="predicted"/>
<sequence length="126" mass="14909">MMEPAAEMKQCYVDKEDCRLEMSSWLMQSIKGISTRMGVLYHGYEVRLMELFEEIVNNNGHNKNKDDRKEEEPAEALPARKLQRELRNLEFSYRQHKNFKPGVMINMQKETLDSLVVNCPRRLENS</sequence>
<keyword evidence="2" id="KW-1185">Reference proteome</keyword>
<protein>
    <submittedName>
        <fullName evidence="1">Uncharacterized protein</fullName>
    </submittedName>
</protein>
<gene>
    <name evidence="1" type="ORF">F0562_023869</name>
</gene>
<dbReference type="Proteomes" id="UP000325577">
    <property type="component" value="Linkage Group LG12"/>
</dbReference>
<name>A0A5J5BLQ2_9ASTE</name>
<evidence type="ECO:0000313" key="2">
    <source>
        <dbReference type="Proteomes" id="UP000325577"/>
    </source>
</evidence>
<accession>A0A5J5BLQ2</accession>
<dbReference type="EMBL" id="CM018035">
    <property type="protein sequence ID" value="KAA8542632.1"/>
    <property type="molecule type" value="Genomic_DNA"/>
</dbReference>
<reference evidence="1 2" key="1">
    <citation type="submission" date="2019-09" db="EMBL/GenBank/DDBJ databases">
        <title>A chromosome-level genome assembly of the Chinese tupelo Nyssa sinensis.</title>
        <authorList>
            <person name="Yang X."/>
            <person name="Kang M."/>
            <person name="Yang Y."/>
            <person name="Xiong H."/>
            <person name="Wang M."/>
            <person name="Zhang Z."/>
            <person name="Wang Z."/>
            <person name="Wu H."/>
            <person name="Ma T."/>
            <person name="Liu J."/>
            <person name="Xi Z."/>
        </authorList>
    </citation>
    <scope>NUCLEOTIDE SEQUENCE [LARGE SCALE GENOMIC DNA]</scope>
    <source>
        <strain evidence="1">J267</strain>
        <tissue evidence="1">Leaf</tissue>
    </source>
</reference>
<organism evidence="1 2">
    <name type="scientific">Nyssa sinensis</name>
    <dbReference type="NCBI Taxonomy" id="561372"/>
    <lineage>
        <taxon>Eukaryota</taxon>
        <taxon>Viridiplantae</taxon>
        <taxon>Streptophyta</taxon>
        <taxon>Embryophyta</taxon>
        <taxon>Tracheophyta</taxon>
        <taxon>Spermatophyta</taxon>
        <taxon>Magnoliopsida</taxon>
        <taxon>eudicotyledons</taxon>
        <taxon>Gunneridae</taxon>
        <taxon>Pentapetalae</taxon>
        <taxon>asterids</taxon>
        <taxon>Cornales</taxon>
        <taxon>Nyssaceae</taxon>
        <taxon>Nyssa</taxon>
    </lineage>
</organism>
<dbReference type="AlphaFoldDB" id="A0A5J5BLQ2"/>